<gene>
    <name evidence="2" type="ORF">SAMN05216505_111155</name>
</gene>
<evidence type="ECO:0000313" key="2">
    <source>
        <dbReference type="EMBL" id="SDD75453.1"/>
    </source>
</evidence>
<organism evidence="2 3">
    <name type="scientific">Streptomyces prasinopilosus</name>
    <dbReference type="NCBI Taxonomy" id="67344"/>
    <lineage>
        <taxon>Bacteria</taxon>
        <taxon>Bacillati</taxon>
        <taxon>Actinomycetota</taxon>
        <taxon>Actinomycetes</taxon>
        <taxon>Kitasatosporales</taxon>
        <taxon>Streptomycetaceae</taxon>
        <taxon>Streptomyces</taxon>
    </lineage>
</organism>
<dbReference type="InterPro" id="IPR005031">
    <property type="entry name" value="COQ10_START"/>
</dbReference>
<protein>
    <submittedName>
        <fullName evidence="2">Polyketide cyclase / dehydrase and lipid transport</fullName>
    </submittedName>
</protein>
<dbReference type="PANTHER" id="PTHR33824:SF7">
    <property type="entry name" value="POLYKETIDE CYCLASE_DEHYDRASE AND LIPID TRANSPORT SUPERFAMILY PROTEIN"/>
    <property type="match status" value="1"/>
</dbReference>
<dbReference type="RefSeq" id="WP_055573244.1">
    <property type="nucleotide sequence ID" value="NZ_FMZK01000011.1"/>
</dbReference>
<evidence type="ECO:0000259" key="1">
    <source>
        <dbReference type="Pfam" id="PF03364"/>
    </source>
</evidence>
<dbReference type="Proteomes" id="UP000182100">
    <property type="component" value="Unassembled WGS sequence"/>
</dbReference>
<proteinExistence type="predicted"/>
<dbReference type="AlphaFoldDB" id="A0A1G6XCD6"/>
<name>A0A1G6XCD6_9ACTN</name>
<feature type="domain" description="Coenzyme Q-binding protein COQ10 START" evidence="1">
    <location>
        <begin position="10"/>
        <end position="129"/>
    </location>
</feature>
<evidence type="ECO:0000313" key="3">
    <source>
        <dbReference type="Proteomes" id="UP000182100"/>
    </source>
</evidence>
<keyword evidence="3" id="KW-1185">Reference proteome</keyword>
<dbReference type="InterPro" id="IPR023393">
    <property type="entry name" value="START-like_dom_sf"/>
</dbReference>
<dbReference type="InterPro" id="IPR047137">
    <property type="entry name" value="ORF3"/>
</dbReference>
<dbReference type="PANTHER" id="PTHR33824">
    <property type="entry name" value="POLYKETIDE CYCLASE/DEHYDRASE AND LIPID TRANSPORT SUPERFAMILY PROTEIN"/>
    <property type="match status" value="1"/>
</dbReference>
<dbReference type="SUPFAM" id="SSF55961">
    <property type="entry name" value="Bet v1-like"/>
    <property type="match status" value="1"/>
</dbReference>
<dbReference type="Gene3D" id="3.30.530.20">
    <property type="match status" value="1"/>
</dbReference>
<sequence>MSTVREAVDVEVPVHTAYNQWTQFEDFPKFMEGVEEVRQLDERRNHWKTSIGGVRREFDTEIVDQLADDRITWRSVDGDTRQRGSVRFERLDDTRTRVELTMDVEPSGMAEKGADMLGVIDRRVKGDLHRFKEYIEQHGGETGAWRGRIRPVDSGPAH</sequence>
<dbReference type="CDD" id="cd07817">
    <property type="entry name" value="SRPBCC_8"/>
    <property type="match status" value="1"/>
</dbReference>
<reference evidence="3" key="1">
    <citation type="submission" date="2016-10" db="EMBL/GenBank/DDBJ databases">
        <authorList>
            <person name="Varghese N."/>
            <person name="Submissions S."/>
        </authorList>
    </citation>
    <scope>NUCLEOTIDE SEQUENCE [LARGE SCALE GENOMIC DNA]</scope>
    <source>
        <strain evidence="3">CGMCC 4.3504</strain>
    </source>
</reference>
<dbReference type="STRING" id="67344.SAMN05216505_111155"/>
<dbReference type="Pfam" id="PF03364">
    <property type="entry name" value="Polyketide_cyc"/>
    <property type="match status" value="1"/>
</dbReference>
<dbReference type="EMBL" id="FMZK01000011">
    <property type="protein sequence ID" value="SDD75453.1"/>
    <property type="molecule type" value="Genomic_DNA"/>
</dbReference>
<accession>A0A1G6XCD6</accession>